<dbReference type="EMBL" id="QETF01000015">
    <property type="protein sequence ID" value="PWG16280.1"/>
    <property type="molecule type" value="Genomic_DNA"/>
</dbReference>
<evidence type="ECO:0000259" key="1">
    <source>
        <dbReference type="Pfam" id="PF01243"/>
    </source>
</evidence>
<dbReference type="Gene3D" id="2.30.110.10">
    <property type="entry name" value="Electron Transport, Fmn-binding Protein, Chain A"/>
    <property type="match status" value="1"/>
</dbReference>
<reference evidence="3" key="1">
    <citation type="submission" date="2018-05" db="EMBL/GenBank/DDBJ databases">
        <authorList>
            <person name="Du Z."/>
            <person name="Wang X."/>
        </authorList>
    </citation>
    <scope>NUCLEOTIDE SEQUENCE [LARGE SCALE GENOMIC DNA]</scope>
    <source>
        <strain evidence="3">WDS4C29</strain>
    </source>
</reference>
<organism evidence="2 3">
    <name type="scientific">Salibaculum griseiflavum</name>
    <dbReference type="NCBI Taxonomy" id="1914409"/>
    <lineage>
        <taxon>Bacteria</taxon>
        <taxon>Pseudomonadati</taxon>
        <taxon>Pseudomonadota</taxon>
        <taxon>Alphaproteobacteria</taxon>
        <taxon>Rhodobacterales</taxon>
        <taxon>Roseobacteraceae</taxon>
        <taxon>Salibaculum</taxon>
    </lineage>
</organism>
<proteinExistence type="predicted"/>
<feature type="domain" description="Pyridoxamine 5'-phosphate oxidase N-terminal" evidence="1">
    <location>
        <begin position="4"/>
        <end position="90"/>
    </location>
</feature>
<evidence type="ECO:0000313" key="3">
    <source>
        <dbReference type="Proteomes" id="UP000245293"/>
    </source>
</evidence>
<dbReference type="InterPro" id="IPR012349">
    <property type="entry name" value="Split_barrel_FMN-bd"/>
</dbReference>
<keyword evidence="3" id="KW-1185">Reference proteome</keyword>
<name>A0A2V1P3E3_9RHOB</name>
<dbReference type="InterPro" id="IPR011576">
    <property type="entry name" value="Pyridox_Oxase_N"/>
</dbReference>
<dbReference type="PANTHER" id="PTHR40660:SF1">
    <property type="entry name" value="5'-PHOSPHATE OXIDASE PUTATIVE DOMAIN-CONTAINING PROTEIN-RELATED"/>
    <property type="match status" value="1"/>
</dbReference>
<dbReference type="Pfam" id="PF01243">
    <property type="entry name" value="PNPOx_N"/>
    <property type="match status" value="1"/>
</dbReference>
<dbReference type="PANTHER" id="PTHR40660">
    <property type="entry name" value="5'-PHOSPHATE OXIDASE PUTATIVE DOMAIN-CONTAINING PROTEIN-RELATED"/>
    <property type="match status" value="1"/>
</dbReference>
<dbReference type="RefSeq" id="WP_109389349.1">
    <property type="nucleotide sequence ID" value="NZ_QETF01000015.1"/>
</dbReference>
<evidence type="ECO:0000313" key="2">
    <source>
        <dbReference type="EMBL" id="PWG16280.1"/>
    </source>
</evidence>
<dbReference type="AlphaFoldDB" id="A0A2V1P3E3"/>
<protein>
    <submittedName>
        <fullName evidence="2">Pyridoxamine 5'-phosphate oxidase family protein</fullName>
    </submittedName>
</protein>
<dbReference type="SUPFAM" id="SSF50475">
    <property type="entry name" value="FMN-binding split barrel"/>
    <property type="match status" value="1"/>
</dbReference>
<dbReference type="Proteomes" id="UP000245293">
    <property type="component" value="Unassembled WGS sequence"/>
</dbReference>
<comment type="caution">
    <text evidence="2">The sequence shown here is derived from an EMBL/GenBank/DDBJ whole genome shotgun (WGS) entry which is preliminary data.</text>
</comment>
<accession>A0A2V1P3E3</accession>
<sequence length="151" mass="16522">MINAHVRDTIDRFPLGFVATVTPGGRPAVSPKGTFLVLDSTTIAFGEIRSPGTLTNLTANPECEVNFVNILTRKGARLRGRARMLRQGTVDFAGLIGKWREVWGDLADRISTLVLIDVEEVRPLTTPPYDDGATEEEMIAAYKAKLAGMYT</sequence>
<dbReference type="OrthoDB" id="7867371at2"/>
<gene>
    <name evidence="2" type="ORF">DFK10_12370</name>
</gene>